<dbReference type="Proteomes" id="UP000017081">
    <property type="component" value="Unassembled WGS sequence"/>
</dbReference>
<dbReference type="Gene3D" id="1.10.287.130">
    <property type="match status" value="1"/>
</dbReference>
<accession>U7VEL7</accession>
<dbReference type="InterPro" id="IPR032834">
    <property type="entry name" value="NatK-like_C"/>
</dbReference>
<dbReference type="Gene3D" id="3.30.565.10">
    <property type="entry name" value="Histidine kinase-like ATPase, C-terminal domain"/>
    <property type="match status" value="1"/>
</dbReference>
<organism evidence="4 5">
    <name type="scientific">Cetobacterium somerae ATCC BAA-474</name>
    <dbReference type="NCBI Taxonomy" id="1319815"/>
    <lineage>
        <taxon>Bacteria</taxon>
        <taxon>Fusobacteriati</taxon>
        <taxon>Fusobacteriota</taxon>
        <taxon>Fusobacteriia</taxon>
        <taxon>Fusobacteriales</taxon>
        <taxon>Fusobacteriaceae</taxon>
        <taxon>Cetobacterium</taxon>
    </lineage>
</organism>
<evidence type="ECO:0000313" key="5">
    <source>
        <dbReference type="Proteomes" id="UP000017081"/>
    </source>
</evidence>
<feature type="domain" description="Sensor histidine kinase NatK-like C-terminal" evidence="2">
    <location>
        <begin position="98"/>
        <end position="198"/>
    </location>
</feature>
<dbReference type="CDD" id="cd16935">
    <property type="entry name" value="HATPase_AgrC-ComD-like"/>
    <property type="match status" value="1"/>
</dbReference>
<sequence length="199" mass="23030">MENKILDLANNIVNTKAWQHDWSNHLSVLLFLVKSGEYQELENYIENLTKEIKILEKQLLNVDNVILKAIISQKIEVAKNFGIEFILKLDIPEEIKIKNIDLSALINNLLDNSIEANLVIGTYRWIKLEIFKMKENLYITVKNTINCEIKDENGIYKTTKKDGKGIGLKQIDKIVKSYKGSIIRKIENNVFITKILIPF</sequence>
<dbReference type="Pfam" id="PF14689">
    <property type="entry name" value="SPOB_a"/>
    <property type="match status" value="1"/>
</dbReference>
<dbReference type="SUPFAM" id="SSF55874">
    <property type="entry name" value="ATPase domain of HSP90 chaperone/DNA topoisomerase II/histidine kinase"/>
    <property type="match status" value="1"/>
</dbReference>
<dbReference type="EMBL" id="AXZF01000030">
    <property type="protein sequence ID" value="ERT69238.1"/>
    <property type="molecule type" value="Genomic_DNA"/>
</dbReference>
<protein>
    <recommendedName>
        <fullName evidence="6">Sensor histidine kinase NatK C-terminal domain-containing protein</fullName>
    </recommendedName>
</protein>
<evidence type="ECO:0000256" key="1">
    <source>
        <dbReference type="SAM" id="Coils"/>
    </source>
</evidence>
<keyword evidence="1" id="KW-0175">Coiled coil</keyword>
<feature type="domain" description="SpoOB alpha-helical" evidence="3">
    <location>
        <begin position="17"/>
        <end position="57"/>
    </location>
</feature>
<evidence type="ECO:0000313" key="4">
    <source>
        <dbReference type="EMBL" id="ERT69238.1"/>
    </source>
</evidence>
<comment type="caution">
    <text evidence="4">The sequence shown here is derived from an EMBL/GenBank/DDBJ whole genome shotgun (WGS) entry which is preliminary data.</text>
</comment>
<name>U7VEL7_9FUSO</name>
<dbReference type="InterPro" id="IPR039506">
    <property type="entry name" value="SPOB_a"/>
</dbReference>
<gene>
    <name evidence="4" type="ORF">HMPREF0202_00841</name>
</gene>
<dbReference type="InterPro" id="IPR036890">
    <property type="entry name" value="HATPase_C_sf"/>
</dbReference>
<dbReference type="AlphaFoldDB" id="U7VEL7"/>
<dbReference type="Pfam" id="PF14501">
    <property type="entry name" value="HATPase_c_5"/>
    <property type="match status" value="1"/>
</dbReference>
<reference evidence="4 5" key="1">
    <citation type="submission" date="2013-08" db="EMBL/GenBank/DDBJ databases">
        <authorList>
            <person name="Weinstock G."/>
            <person name="Sodergren E."/>
            <person name="Wylie T."/>
            <person name="Fulton L."/>
            <person name="Fulton R."/>
            <person name="Fronick C."/>
            <person name="O'Laughlin M."/>
            <person name="Godfrey J."/>
            <person name="Miner T."/>
            <person name="Herter B."/>
            <person name="Appelbaum E."/>
            <person name="Cordes M."/>
            <person name="Lek S."/>
            <person name="Wollam A."/>
            <person name="Pepin K.H."/>
            <person name="Palsikar V.B."/>
            <person name="Mitreva M."/>
            <person name="Wilson R.K."/>
        </authorList>
    </citation>
    <scope>NUCLEOTIDE SEQUENCE [LARGE SCALE GENOMIC DNA]</scope>
    <source>
        <strain evidence="4 5">ATCC BAA-474</strain>
    </source>
</reference>
<evidence type="ECO:0000259" key="2">
    <source>
        <dbReference type="Pfam" id="PF14501"/>
    </source>
</evidence>
<keyword evidence="5" id="KW-1185">Reference proteome</keyword>
<dbReference type="HOGENOM" id="CLU_020211_9_2_0"/>
<dbReference type="GO" id="GO:0042802">
    <property type="term" value="F:identical protein binding"/>
    <property type="evidence" value="ECO:0007669"/>
    <property type="project" value="TreeGrafter"/>
</dbReference>
<feature type="coiled-coil region" evidence="1">
    <location>
        <begin position="38"/>
        <end position="65"/>
    </location>
</feature>
<dbReference type="PANTHER" id="PTHR40448:SF1">
    <property type="entry name" value="TWO-COMPONENT SENSOR HISTIDINE KINASE"/>
    <property type="match status" value="1"/>
</dbReference>
<dbReference type="STRING" id="1319815.HMPREF0202_00841"/>
<evidence type="ECO:0008006" key="6">
    <source>
        <dbReference type="Google" id="ProtNLM"/>
    </source>
</evidence>
<dbReference type="eggNOG" id="COG3290">
    <property type="taxonomic scope" value="Bacteria"/>
</dbReference>
<dbReference type="PANTHER" id="PTHR40448">
    <property type="entry name" value="TWO-COMPONENT SENSOR HISTIDINE KINASE"/>
    <property type="match status" value="1"/>
</dbReference>
<proteinExistence type="predicted"/>
<dbReference type="RefSeq" id="WP_023050386.1">
    <property type="nucleotide sequence ID" value="NZ_CP173065.2"/>
</dbReference>
<evidence type="ECO:0000259" key="3">
    <source>
        <dbReference type="Pfam" id="PF14689"/>
    </source>
</evidence>